<dbReference type="InterPro" id="IPR001789">
    <property type="entry name" value="Sig_transdc_resp-reg_receiver"/>
</dbReference>
<feature type="coiled-coil region" evidence="2">
    <location>
        <begin position="113"/>
        <end position="140"/>
    </location>
</feature>
<proteinExistence type="predicted"/>
<dbReference type="SMART" id="SM00387">
    <property type="entry name" value="HATPase_c"/>
    <property type="match status" value="1"/>
</dbReference>
<dbReference type="Pfam" id="PF00072">
    <property type="entry name" value="Response_reg"/>
    <property type="match status" value="1"/>
</dbReference>
<evidence type="ECO:0000259" key="4">
    <source>
        <dbReference type="PROSITE" id="PS50110"/>
    </source>
</evidence>
<evidence type="ECO:0000256" key="1">
    <source>
        <dbReference type="ARBA" id="ARBA00022553"/>
    </source>
</evidence>
<dbReference type="InterPro" id="IPR036890">
    <property type="entry name" value="HATPase_C_sf"/>
</dbReference>
<feature type="domain" description="Response regulatory" evidence="4">
    <location>
        <begin position="5"/>
        <end position="120"/>
    </location>
</feature>
<evidence type="ECO:0000256" key="2">
    <source>
        <dbReference type="SAM" id="Coils"/>
    </source>
</evidence>
<comment type="caution">
    <text evidence="5">The sequence shown here is derived from an EMBL/GenBank/DDBJ whole genome shotgun (WGS) entry which is preliminary data.</text>
</comment>
<dbReference type="Gene3D" id="3.30.565.10">
    <property type="entry name" value="Histidine kinase-like ATPase, C-terminal domain"/>
    <property type="match status" value="1"/>
</dbReference>
<name>A0A1J5S9H7_9ZZZZ</name>
<dbReference type="InterPro" id="IPR005467">
    <property type="entry name" value="His_kinase_dom"/>
</dbReference>
<dbReference type="InterPro" id="IPR011006">
    <property type="entry name" value="CheY-like_superfamily"/>
</dbReference>
<dbReference type="PROSITE" id="PS50110">
    <property type="entry name" value="RESPONSE_REGULATORY"/>
    <property type="match status" value="1"/>
</dbReference>
<dbReference type="PANTHER" id="PTHR43547:SF2">
    <property type="entry name" value="HYBRID SIGNAL TRANSDUCTION HISTIDINE KINASE C"/>
    <property type="match status" value="1"/>
</dbReference>
<protein>
    <submittedName>
        <fullName evidence="5">Transcriptional activator protein CopR</fullName>
    </submittedName>
</protein>
<dbReference type="SMART" id="SM00448">
    <property type="entry name" value="REC"/>
    <property type="match status" value="1"/>
</dbReference>
<dbReference type="CDD" id="cd17574">
    <property type="entry name" value="REC_OmpR"/>
    <property type="match status" value="1"/>
</dbReference>
<evidence type="ECO:0000313" key="5">
    <source>
        <dbReference type="EMBL" id="OIR00712.1"/>
    </source>
</evidence>
<dbReference type="Pfam" id="PF02518">
    <property type="entry name" value="HATPase_c"/>
    <property type="match status" value="1"/>
</dbReference>
<reference evidence="5" key="1">
    <citation type="submission" date="2016-10" db="EMBL/GenBank/DDBJ databases">
        <title>Sequence of Gallionella enrichment culture.</title>
        <authorList>
            <person name="Poehlein A."/>
            <person name="Muehling M."/>
            <person name="Daniel R."/>
        </authorList>
    </citation>
    <scope>NUCLEOTIDE SEQUENCE</scope>
</reference>
<keyword evidence="2" id="KW-0175">Coiled coil</keyword>
<dbReference type="GO" id="GO:0000155">
    <property type="term" value="F:phosphorelay sensor kinase activity"/>
    <property type="evidence" value="ECO:0007669"/>
    <property type="project" value="TreeGrafter"/>
</dbReference>
<dbReference type="InterPro" id="IPR003594">
    <property type="entry name" value="HATPase_dom"/>
</dbReference>
<dbReference type="SUPFAM" id="SSF55874">
    <property type="entry name" value="ATPase domain of HSP90 chaperone/DNA topoisomerase II/histidine kinase"/>
    <property type="match status" value="1"/>
</dbReference>
<feature type="domain" description="Histidine kinase" evidence="3">
    <location>
        <begin position="144"/>
        <end position="362"/>
    </location>
</feature>
<organism evidence="5">
    <name type="scientific">mine drainage metagenome</name>
    <dbReference type="NCBI Taxonomy" id="410659"/>
    <lineage>
        <taxon>unclassified sequences</taxon>
        <taxon>metagenomes</taxon>
        <taxon>ecological metagenomes</taxon>
    </lineage>
</organism>
<dbReference type="AlphaFoldDB" id="A0A1J5S9H7"/>
<accession>A0A1J5S9H7</accession>
<sequence length="373" mass="42302">MKKTKLLLIDDEKPLLQNLKQILEFEDFEVVTAGNGIEGLTQYEKESPDLVICDIMMPEMDGYGFIRNLRTKGYTSTPFIFLTAKSDYDDLREGMNFGADDYLVKPVKSSQLLEAINTRLQRKREINKKLEIQLSQIENGFRLITDKEFFATVYDIIGYLHLLKSKHHLLDEESLQEYFGYMEKSSNRLLSLLRKVKNWHEQEKNLVLDSDDKSNSTSVKEVLERIANGTAKNYNREKDLVSNIDADINLHVNAGFIETLFNELLDNAFKFSQKGNPVSIGTSIKDSTYSIVIADCGKSNNYDSLINFKPLNKNAKIPQNDPGLGLGLAIVDLLVKSINGELKFEKNSPYGIIVTVNIPVPFDDEPPMKNNAA</sequence>
<dbReference type="EMBL" id="MLJW01000092">
    <property type="protein sequence ID" value="OIR00712.1"/>
    <property type="molecule type" value="Genomic_DNA"/>
</dbReference>
<dbReference type="SUPFAM" id="SSF52172">
    <property type="entry name" value="CheY-like"/>
    <property type="match status" value="1"/>
</dbReference>
<dbReference type="Gene3D" id="3.40.50.2300">
    <property type="match status" value="1"/>
</dbReference>
<gene>
    <name evidence="5" type="primary">copR_6</name>
    <name evidence="5" type="ORF">GALL_172370</name>
</gene>
<dbReference type="PROSITE" id="PS50109">
    <property type="entry name" value="HIS_KIN"/>
    <property type="match status" value="1"/>
</dbReference>
<evidence type="ECO:0000259" key="3">
    <source>
        <dbReference type="PROSITE" id="PS50109"/>
    </source>
</evidence>
<dbReference type="PANTHER" id="PTHR43547">
    <property type="entry name" value="TWO-COMPONENT HISTIDINE KINASE"/>
    <property type="match status" value="1"/>
</dbReference>
<keyword evidence="1" id="KW-0597">Phosphoprotein</keyword>